<dbReference type="InterPro" id="IPR020904">
    <property type="entry name" value="Sc_DH/Rdtase_CS"/>
</dbReference>
<dbReference type="PRINTS" id="PR00081">
    <property type="entry name" value="GDHRDH"/>
</dbReference>
<dbReference type="PROSITE" id="PS00061">
    <property type="entry name" value="ADH_SHORT"/>
    <property type="match status" value="1"/>
</dbReference>
<dbReference type="RefSeq" id="WP_114900052.1">
    <property type="nucleotide sequence ID" value="NZ_CP031222.1"/>
</dbReference>
<dbReference type="AlphaFoldDB" id="A0A345P9I5"/>
<dbReference type="Proteomes" id="UP000253940">
    <property type="component" value="Chromosome"/>
</dbReference>
<name>A0A345P9I5_9GAMM</name>
<dbReference type="Gene3D" id="3.40.50.720">
    <property type="entry name" value="NAD(P)-binding Rossmann-like Domain"/>
    <property type="match status" value="1"/>
</dbReference>
<dbReference type="PANTHER" id="PTHR44196">
    <property type="entry name" value="DEHYDROGENASE/REDUCTASE SDR FAMILY MEMBER 7B"/>
    <property type="match status" value="1"/>
</dbReference>
<evidence type="ECO:0000256" key="2">
    <source>
        <dbReference type="ARBA" id="ARBA00023002"/>
    </source>
</evidence>
<dbReference type="CDD" id="cd05233">
    <property type="entry name" value="SDR_c"/>
    <property type="match status" value="1"/>
</dbReference>
<dbReference type="FunFam" id="3.40.50.720:FF:000084">
    <property type="entry name" value="Short-chain dehydrogenase reductase"/>
    <property type="match status" value="1"/>
</dbReference>
<dbReference type="Pfam" id="PF00106">
    <property type="entry name" value="adh_short"/>
    <property type="match status" value="1"/>
</dbReference>
<dbReference type="GO" id="GO:0016020">
    <property type="term" value="C:membrane"/>
    <property type="evidence" value="ECO:0007669"/>
    <property type="project" value="TreeGrafter"/>
</dbReference>
<protein>
    <submittedName>
        <fullName evidence="4">SDR family NAD(P)-dependent oxidoreductase</fullName>
    </submittedName>
</protein>
<evidence type="ECO:0000313" key="4">
    <source>
        <dbReference type="EMBL" id="AXI03944.1"/>
    </source>
</evidence>
<evidence type="ECO:0000256" key="3">
    <source>
        <dbReference type="RuleBase" id="RU000363"/>
    </source>
</evidence>
<evidence type="ECO:0000256" key="1">
    <source>
        <dbReference type="ARBA" id="ARBA00006484"/>
    </source>
</evidence>
<reference evidence="4 5" key="1">
    <citation type="submission" date="2018-07" db="EMBL/GenBank/DDBJ databases">
        <title>Genome sequencing of Moraxellaceae gen. HYN0046.</title>
        <authorList>
            <person name="Kim M."/>
            <person name="Yi H."/>
        </authorList>
    </citation>
    <scope>NUCLEOTIDE SEQUENCE [LARGE SCALE GENOMIC DNA]</scope>
    <source>
        <strain evidence="4 5">HYN0046</strain>
    </source>
</reference>
<accession>A0A345P9I5</accession>
<comment type="similarity">
    <text evidence="1 3">Belongs to the short-chain dehydrogenases/reductases (SDR) family.</text>
</comment>
<sequence>MSRISDLLRPSRKQRLLGQVVVVTGAGSGFGREASLLFASLGANVVAVDINLPAAEETAQLARALGIKADAHKVDVGNVEQMEALATWVAEVYGAPDVIINNAGIGMAGSFLETTVQDWNRVMNVNLWGVIHGSRLFAKQMVAAKKAGHIVNVASMAAFTPSRTTAAYSTTKAAVRMFSDCIRGELADYSIGVSTICPGFSTTGIVNNTRFAGLSEAEQAKTRAKANKLYSLRSLPPRVIAEAILHAVEHNEPEVPVGFEATGMRLLGRISPGFSRLFARLDITP</sequence>
<dbReference type="InterPro" id="IPR002347">
    <property type="entry name" value="SDR_fam"/>
</dbReference>
<organism evidence="4 5">
    <name type="scientific">Aquirhabdus parva</name>
    <dbReference type="NCBI Taxonomy" id="2283318"/>
    <lineage>
        <taxon>Bacteria</taxon>
        <taxon>Pseudomonadati</taxon>
        <taxon>Pseudomonadota</taxon>
        <taxon>Gammaproteobacteria</taxon>
        <taxon>Moraxellales</taxon>
        <taxon>Moraxellaceae</taxon>
        <taxon>Aquirhabdus</taxon>
    </lineage>
</organism>
<dbReference type="PANTHER" id="PTHR44196:SF1">
    <property type="entry name" value="DEHYDROGENASE_REDUCTASE SDR FAMILY MEMBER 7B"/>
    <property type="match status" value="1"/>
</dbReference>
<dbReference type="PRINTS" id="PR00080">
    <property type="entry name" value="SDRFAMILY"/>
</dbReference>
<dbReference type="KEGG" id="mbah:HYN46_14515"/>
<evidence type="ECO:0000313" key="5">
    <source>
        <dbReference type="Proteomes" id="UP000253940"/>
    </source>
</evidence>
<dbReference type="InterPro" id="IPR036291">
    <property type="entry name" value="NAD(P)-bd_dom_sf"/>
</dbReference>
<dbReference type="SUPFAM" id="SSF51735">
    <property type="entry name" value="NAD(P)-binding Rossmann-fold domains"/>
    <property type="match status" value="1"/>
</dbReference>
<keyword evidence="5" id="KW-1185">Reference proteome</keyword>
<gene>
    <name evidence="4" type="ORF">HYN46_14515</name>
</gene>
<dbReference type="OrthoDB" id="9781689at2"/>
<dbReference type="GO" id="GO:0016491">
    <property type="term" value="F:oxidoreductase activity"/>
    <property type="evidence" value="ECO:0007669"/>
    <property type="project" value="UniProtKB-KW"/>
</dbReference>
<proteinExistence type="inferred from homology"/>
<dbReference type="EMBL" id="CP031222">
    <property type="protein sequence ID" value="AXI03944.1"/>
    <property type="molecule type" value="Genomic_DNA"/>
</dbReference>
<keyword evidence="2" id="KW-0560">Oxidoreductase</keyword>